<accession>A0A2M8VR42</accession>
<feature type="transmembrane region" description="Helical" evidence="1">
    <location>
        <begin position="14"/>
        <end position="33"/>
    </location>
</feature>
<dbReference type="Proteomes" id="UP000229366">
    <property type="component" value="Unassembled WGS sequence"/>
</dbReference>
<evidence type="ECO:0008006" key="4">
    <source>
        <dbReference type="Google" id="ProtNLM"/>
    </source>
</evidence>
<dbReference type="EMBL" id="PGTX01000002">
    <property type="protein sequence ID" value="PJI79945.1"/>
    <property type="molecule type" value="Genomic_DNA"/>
</dbReference>
<evidence type="ECO:0000313" key="3">
    <source>
        <dbReference type="Proteomes" id="UP000229366"/>
    </source>
</evidence>
<proteinExistence type="predicted"/>
<keyword evidence="3" id="KW-1185">Reference proteome</keyword>
<name>A0A2M8VR42_9BURK</name>
<reference evidence="2 3" key="1">
    <citation type="submission" date="2017-11" db="EMBL/GenBank/DDBJ databases">
        <title>Genomic Encyclopedia of Type Strains, Phase III (KMG-III): the genomes of soil and plant-associated and newly described type strains.</title>
        <authorList>
            <person name="Whitman W."/>
        </authorList>
    </citation>
    <scope>NUCLEOTIDE SEQUENCE [LARGE SCALE GENOMIC DNA]</scope>
    <source>
        <strain evidence="2 3">UB-Domo-W1</strain>
    </source>
</reference>
<dbReference type="AlphaFoldDB" id="A0A2M8VR42"/>
<keyword evidence="1" id="KW-0472">Membrane</keyword>
<sequence length="85" mass="9463">MLGLSTHQLLQKRAYPIIGLAMLAMLAIFALAACTSYPDVNQDPAKNNRQTFQRDALECAQAYPDAGSGVHVRQRIDCMKLKGWR</sequence>
<organism evidence="2 3">
    <name type="scientific">Polynucleobacter brandtiae</name>
    <dbReference type="NCBI Taxonomy" id="1938816"/>
    <lineage>
        <taxon>Bacteria</taxon>
        <taxon>Pseudomonadati</taxon>
        <taxon>Pseudomonadota</taxon>
        <taxon>Betaproteobacteria</taxon>
        <taxon>Burkholderiales</taxon>
        <taxon>Burkholderiaceae</taxon>
        <taxon>Polynucleobacter</taxon>
    </lineage>
</organism>
<keyword evidence="1" id="KW-1133">Transmembrane helix</keyword>
<protein>
    <recommendedName>
        <fullName evidence="4">Entry exclusion lipoprotein TrbK</fullName>
    </recommendedName>
</protein>
<keyword evidence="1" id="KW-0812">Transmembrane</keyword>
<comment type="caution">
    <text evidence="2">The sequence shown here is derived from an EMBL/GenBank/DDBJ whole genome shotgun (WGS) entry which is preliminary data.</text>
</comment>
<gene>
    <name evidence="2" type="ORF">B0G85_0928</name>
</gene>
<evidence type="ECO:0000313" key="2">
    <source>
        <dbReference type="EMBL" id="PJI79945.1"/>
    </source>
</evidence>
<evidence type="ECO:0000256" key="1">
    <source>
        <dbReference type="SAM" id="Phobius"/>
    </source>
</evidence>
<dbReference type="RefSeq" id="WP_232725944.1">
    <property type="nucleotide sequence ID" value="NZ_CBCSBW010000002.1"/>
</dbReference>